<dbReference type="PROSITE" id="PS00463">
    <property type="entry name" value="ZN2_CY6_FUNGAL_1"/>
    <property type="match status" value="1"/>
</dbReference>
<dbReference type="PROSITE" id="PS50048">
    <property type="entry name" value="ZN2_CY6_FUNGAL_2"/>
    <property type="match status" value="1"/>
</dbReference>
<protein>
    <recommendedName>
        <fullName evidence="6">Zn(2)-C6 fungal-type domain-containing protein</fullName>
    </recommendedName>
</protein>
<reference evidence="7" key="2">
    <citation type="journal article" date="2020" name="Nat. Commun.">
        <title>Large-scale genome sequencing of mycorrhizal fungi provides insights into the early evolution of symbiotic traits.</title>
        <authorList>
            <person name="Miyauchi S."/>
            <person name="Kiss E."/>
            <person name="Kuo A."/>
            <person name="Drula E."/>
            <person name="Kohler A."/>
            <person name="Sanchez-Garcia M."/>
            <person name="Morin E."/>
            <person name="Andreopoulos B."/>
            <person name="Barry K.W."/>
            <person name="Bonito G."/>
            <person name="Buee M."/>
            <person name="Carver A."/>
            <person name="Chen C."/>
            <person name="Cichocki N."/>
            <person name="Clum A."/>
            <person name="Culley D."/>
            <person name="Crous P.W."/>
            <person name="Fauchery L."/>
            <person name="Girlanda M."/>
            <person name="Hayes R.D."/>
            <person name="Keri Z."/>
            <person name="LaButti K."/>
            <person name="Lipzen A."/>
            <person name="Lombard V."/>
            <person name="Magnuson J."/>
            <person name="Maillard F."/>
            <person name="Murat C."/>
            <person name="Nolan M."/>
            <person name="Ohm R.A."/>
            <person name="Pangilinan J."/>
            <person name="Pereira M.F."/>
            <person name="Perotto S."/>
            <person name="Peter M."/>
            <person name="Pfister S."/>
            <person name="Riley R."/>
            <person name="Sitrit Y."/>
            <person name="Stielow J.B."/>
            <person name="Szollosi G."/>
            <person name="Zifcakova L."/>
            <person name="Stursova M."/>
            <person name="Spatafora J.W."/>
            <person name="Tedersoo L."/>
            <person name="Vaario L.M."/>
            <person name="Yamada A."/>
            <person name="Yan M."/>
            <person name="Wang P."/>
            <person name="Xu J."/>
            <person name="Bruns T."/>
            <person name="Baldrian P."/>
            <person name="Vilgalys R."/>
            <person name="Dunand C."/>
            <person name="Henrissat B."/>
            <person name="Grigoriev I.V."/>
            <person name="Hibbett D."/>
            <person name="Nagy L.G."/>
            <person name="Martin F.M."/>
        </authorList>
    </citation>
    <scope>NUCLEOTIDE SEQUENCE</scope>
    <source>
        <strain evidence="7">Prilba</strain>
    </source>
</reference>
<dbReference type="OrthoDB" id="424974at2759"/>
<dbReference type="GO" id="GO:0008270">
    <property type="term" value="F:zinc ion binding"/>
    <property type="evidence" value="ECO:0007669"/>
    <property type="project" value="InterPro"/>
</dbReference>
<reference evidence="7" key="1">
    <citation type="submission" date="2019-10" db="EMBL/GenBank/DDBJ databases">
        <authorList>
            <consortium name="DOE Joint Genome Institute"/>
            <person name="Kuo A."/>
            <person name="Miyauchi S."/>
            <person name="Kiss E."/>
            <person name="Drula E."/>
            <person name="Kohler A."/>
            <person name="Sanchez-Garcia M."/>
            <person name="Andreopoulos B."/>
            <person name="Barry K.W."/>
            <person name="Bonito G."/>
            <person name="Buee M."/>
            <person name="Carver A."/>
            <person name="Chen C."/>
            <person name="Cichocki N."/>
            <person name="Clum A."/>
            <person name="Culley D."/>
            <person name="Crous P.W."/>
            <person name="Fauchery L."/>
            <person name="Girlanda M."/>
            <person name="Hayes R."/>
            <person name="Keri Z."/>
            <person name="LaButti K."/>
            <person name="Lipzen A."/>
            <person name="Lombard V."/>
            <person name="Magnuson J."/>
            <person name="Maillard F."/>
            <person name="Morin E."/>
            <person name="Murat C."/>
            <person name="Nolan M."/>
            <person name="Ohm R."/>
            <person name="Pangilinan J."/>
            <person name="Pereira M."/>
            <person name="Perotto S."/>
            <person name="Peter M."/>
            <person name="Riley R."/>
            <person name="Sitrit Y."/>
            <person name="Stielow B."/>
            <person name="Szollosi G."/>
            <person name="Zifcakova L."/>
            <person name="Stursova M."/>
            <person name="Spatafora J.W."/>
            <person name="Tedersoo L."/>
            <person name="Vaario L.-M."/>
            <person name="Yamada A."/>
            <person name="Yan M."/>
            <person name="Wang P."/>
            <person name="Xu J."/>
            <person name="Bruns T."/>
            <person name="Baldrian P."/>
            <person name="Vilgalys R."/>
            <person name="Henrissat B."/>
            <person name="Grigoriev I.V."/>
            <person name="Hibbett D."/>
            <person name="Nagy L.G."/>
            <person name="Martin F.M."/>
        </authorList>
    </citation>
    <scope>NUCLEOTIDE SEQUENCE</scope>
    <source>
        <strain evidence="7">Prilba</strain>
    </source>
</reference>
<dbReference type="CDD" id="cd12148">
    <property type="entry name" value="fungal_TF_MHR"/>
    <property type="match status" value="1"/>
</dbReference>
<dbReference type="SMART" id="SM00906">
    <property type="entry name" value="Fungal_trans"/>
    <property type="match status" value="1"/>
</dbReference>
<evidence type="ECO:0000313" key="8">
    <source>
        <dbReference type="Proteomes" id="UP000759537"/>
    </source>
</evidence>
<evidence type="ECO:0000256" key="4">
    <source>
        <dbReference type="SAM" id="Coils"/>
    </source>
</evidence>
<dbReference type="Gene3D" id="4.10.240.10">
    <property type="entry name" value="Zn(2)-C6 fungal-type DNA-binding domain"/>
    <property type="match status" value="1"/>
</dbReference>
<gene>
    <name evidence="7" type="ORF">DFH94DRAFT_628949</name>
</gene>
<dbReference type="InterPro" id="IPR036864">
    <property type="entry name" value="Zn2-C6_fun-type_DNA-bd_sf"/>
</dbReference>
<evidence type="ECO:0000259" key="6">
    <source>
        <dbReference type="PROSITE" id="PS50048"/>
    </source>
</evidence>
<evidence type="ECO:0000256" key="5">
    <source>
        <dbReference type="SAM" id="MobiDB-lite"/>
    </source>
</evidence>
<dbReference type="PANTHER" id="PTHR31001:SF56">
    <property type="entry name" value="ZN(2)-C6 FUNGAL-TYPE DOMAIN-CONTAINING PROTEIN"/>
    <property type="match status" value="1"/>
</dbReference>
<dbReference type="EMBL" id="WHVB01000006">
    <property type="protein sequence ID" value="KAF8481734.1"/>
    <property type="molecule type" value="Genomic_DNA"/>
</dbReference>
<keyword evidence="3" id="KW-0539">Nucleus</keyword>
<dbReference type="AlphaFoldDB" id="A0A9P5TAC5"/>
<dbReference type="InterPro" id="IPR001138">
    <property type="entry name" value="Zn2Cys6_DnaBD"/>
</dbReference>
<dbReference type="Pfam" id="PF04082">
    <property type="entry name" value="Fungal_trans"/>
    <property type="match status" value="1"/>
</dbReference>
<accession>A0A9P5TAC5</accession>
<feature type="non-terminal residue" evidence="7">
    <location>
        <position position="1"/>
    </location>
</feature>
<organism evidence="7 8">
    <name type="scientific">Russula ochroleuca</name>
    <dbReference type="NCBI Taxonomy" id="152965"/>
    <lineage>
        <taxon>Eukaryota</taxon>
        <taxon>Fungi</taxon>
        <taxon>Dikarya</taxon>
        <taxon>Basidiomycota</taxon>
        <taxon>Agaricomycotina</taxon>
        <taxon>Agaricomycetes</taxon>
        <taxon>Russulales</taxon>
        <taxon>Russulaceae</taxon>
        <taxon>Russula</taxon>
    </lineage>
</organism>
<dbReference type="InterPro" id="IPR050613">
    <property type="entry name" value="Sec_Metabolite_Reg"/>
</dbReference>
<dbReference type="Proteomes" id="UP000759537">
    <property type="component" value="Unassembled WGS sequence"/>
</dbReference>
<evidence type="ECO:0000256" key="3">
    <source>
        <dbReference type="ARBA" id="ARBA00023242"/>
    </source>
</evidence>
<dbReference type="GO" id="GO:0003677">
    <property type="term" value="F:DNA binding"/>
    <property type="evidence" value="ECO:0007669"/>
    <property type="project" value="InterPro"/>
</dbReference>
<dbReference type="GO" id="GO:0005634">
    <property type="term" value="C:nucleus"/>
    <property type="evidence" value="ECO:0007669"/>
    <property type="project" value="UniProtKB-SubCell"/>
</dbReference>
<dbReference type="GO" id="GO:0006351">
    <property type="term" value="P:DNA-templated transcription"/>
    <property type="evidence" value="ECO:0007669"/>
    <property type="project" value="InterPro"/>
</dbReference>
<dbReference type="CDD" id="cd00067">
    <property type="entry name" value="GAL4"/>
    <property type="match status" value="1"/>
</dbReference>
<dbReference type="PANTHER" id="PTHR31001">
    <property type="entry name" value="UNCHARACTERIZED TRANSCRIPTIONAL REGULATORY PROTEIN"/>
    <property type="match status" value="1"/>
</dbReference>
<keyword evidence="4" id="KW-0175">Coiled coil</keyword>
<keyword evidence="2" id="KW-0479">Metal-binding</keyword>
<proteinExistence type="predicted"/>
<evidence type="ECO:0000313" key="7">
    <source>
        <dbReference type="EMBL" id="KAF8481734.1"/>
    </source>
</evidence>
<feature type="coiled-coil region" evidence="4">
    <location>
        <begin position="57"/>
        <end position="84"/>
    </location>
</feature>
<keyword evidence="8" id="KW-1185">Reference proteome</keyword>
<feature type="domain" description="Zn(2)-C6 fungal-type" evidence="6">
    <location>
        <begin position="15"/>
        <end position="46"/>
    </location>
</feature>
<comment type="caution">
    <text evidence="7">The sequence shown here is derived from an EMBL/GenBank/DDBJ whole genome shotgun (WGS) entry which is preliminary data.</text>
</comment>
<evidence type="ECO:0000256" key="2">
    <source>
        <dbReference type="ARBA" id="ARBA00022723"/>
    </source>
</evidence>
<comment type="subcellular location">
    <subcellularLocation>
        <location evidence="1">Nucleus</location>
    </subcellularLocation>
</comment>
<sequence length="741" mass="83265">PPPRQRRKPGRVPVSCAECRRLKLRCDRKARVPCDTCTKRGCAATCPNGSSISASVKQQHAAQLERLTCRIRELERGLDEAYSTISDEKHPLLKDECVVASGPSTPVFRTSPPTHHGPSVYPDDIINHFGTLNIGPKGGSCFYGATARGEFLLRTSRQRRDASYFRRTRLSERVLSVPFPEASPELLAPEIRQMVYDHLPRFEDARGACELFLNYSSYMTSSLTRQELLHILETVYQNKSADPEPITHHLSLLFIVLALSRLLYGEDNYTVDSQDYFVLSRVALTLDSPVTTTTVTAVQTVVYMAEYLVLSDVQIDPTSSARAWVYIGMAMKLANNLGGERFRLGQCEIKRRDRVFWHLFSSDVWASFTSGRPPSTSLSFVDCDIPDDDEEQEGGDGQKLMGYHHWNYEFIKVLSRVMAIAFTSRPPPYAAILDLDRELRDFYVPPHLRLQWTGQTSSDNLLWIKRWVVLSNKEWALLNIHRAYFSQALRENPLDPLRHRYGLSVMALYRSSFRLVEGCAKTCQACPPNFQFFRTNFASSKVLSVVIVMCLLVSSAPKSNLAMPALDVLNKAVALFETGIESGSIHMSENMEAVRNLHREAHEAVEKARSSSERSHISLRADELDRLSGMMWRQQAAGAAVGLPEHLASDYRAISGLDAPVASRHSSAESYSPPDPRLVEQVEMVSSGTSTPNRAFPGEEDFSEESVGQELLRHPYDGRASPQQSYILDASWQDFVAQLGF</sequence>
<name>A0A9P5TAC5_9AGAM</name>
<evidence type="ECO:0000256" key="1">
    <source>
        <dbReference type="ARBA" id="ARBA00004123"/>
    </source>
</evidence>
<dbReference type="GO" id="GO:0000981">
    <property type="term" value="F:DNA-binding transcription factor activity, RNA polymerase II-specific"/>
    <property type="evidence" value="ECO:0007669"/>
    <property type="project" value="InterPro"/>
</dbReference>
<feature type="compositionally biased region" description="Polar residues" evidence="5">
    <location>
        <begin position="684"/>
        <end position="693"/>
    </location>
</feature>
<feature type="region of interest" description="Disordered" evidence="5">
    <location>
        <begin position="684"/>
        <end position="707"/>
    </location>
</feature>
<dbReference type="InterPro" id="IPR007219">
    <property type="entry name" value="XnlR_reg_dom"/>
</dbReference>